<sequence>MRLKPGWSLKRTLMMKYWQHVMWLSRTFGTTAINPDHKALAPGQKGLWVAPVPEELIVGVKPVGLPGYWMDREGSDVPMGTPPRQGEKVVLHLHGGAYAFLSANPQDPTAHIGRGLLERCEAIGRVFSIEYRLTLTPNYEPVHPFPTQLLDALTGYHYLVKTVGFSPEDIILEGDSAGGNLALALTRYLVDHENPEDIAFLPKPGRLLLMSPWCDLSPVRATPGSSWTEFAHIDYIEAVDIQKKAEIFCGALGLAEAEVNPYISPASTHPSISVSFKNFPRTFILCGGSEVFRDQIRVLRDRMIRDMGEENAAYCEPADGIHDFLGMDWLEPERTNSWNEIAKWLNQ</sequence>
<accession>A0A5C3N9D2</accession>
<dbReference type="InterPro" id="IPR050300">
    <property type="entry name" value="GDXG_lipolytic_enzyme"/>
</dbReference>
<feature type="domain" description="Alpha/beta hydrolase fold-3" evidence="2">
    <location>
        <begin position="90"/>
        <end position="324"/>
    </location>
</feature>
<dbReference type="STRING" id="5364.A0A5C3N9D2"/>
<name>A0A5C3N9D2_9AGAM</name>
<keyword evidence="4" id="KW-1185">Reference proteome</keyword>
<reference evidence="3 4" key="1">
    <citation type="journal article" date="2019" name="Nat. Ecol. Evol.">
        <title>Megaphylogeny resolves global patterns of mushroom evolution.</title>
        <authorList>
            <person name="Varga T."/>
            <person name="Krizsan K."/>
            <person name="Foldi C."/>
            <person name="Dima B."/>
            <person name="Sanchez-Garcia M."/>
            <person name="Sanchez-Ramirez S."/>
            <person name="Szollosi G.J."/>
            <person name="Szarkandi J.G."/>
            <person name="Papp V."/>
            <person name="Albert L."/>
            <person name="Andreopoulos W."/>
            <person name="Angelini C."/>
            <person name="Antonin V."/>
            <person name="Barry K.W."/>
            <person name="Bougher N.L."/>
            <person name="Buchanan P."/>
            <person name="Buyck B."/>
            <person name="Bense V."/>
            <person name="Catcheside P."/>
            <person name="Chovatia M."/>
            <person name="Cooper J."/>
            <person name="Damon W."/>
            <person name="Desjardin D."/>
            <person name="Finy P."/>
            <person name="Geml J."/>
            <person name="Haridas S."/>
            <person name="Hughes K."/>
            <person name="Justo A."/>
            <person name="Karasinski D."/>
            <person name="Kautmanova I."/>
            <person name="Kiss B."/>
            <person name="Kocsube S."/>
            <person name="Kotiranta H."/>
            <person name="LaButti K.M."/>
            <person name="Lechner B.E."/>
            <person name="Liimatainen K."/>
            <person name="Lipzen A."/>
            <person name="Lukacs Z."/>
            <person name="Mihaltcheva S."/>
            <person name="Morgado L.N."/>
            <person name="Niskanen T."/>
            <person name="Noordeloos M.E."/>
            <person name="Ohm R.A."/>
            <person name="Ortiz-Santana B."/>
            <person name="Ovrebo C."/>
            <person name="Racz N."/>
            <person name="Riley R."/>
            <person name="Savchenko A."/>
            <person name="Shiryaev A."/>
            <person name="Soop K."/>
            <person name="Spirin V."/>
            <person name="Szebenyi C."/>
            <person name="Tomsovsky M."/>
            <person name="Tulloss R.E."/>
            <person name="Uehling J."/>
            <person name="Grigoriev I.V."/>
            <person name="Vagvolgyi C."/>
            <person name="Papp T."/>
            <person name="Martin F.M."/>
            <person name="Miettinen O."/>
            <person name="Hibbett D.S."/>
            <person name="Nagy L.G."/>
        </authorList>
    </citation>
    <scope>NUCLEOTIDE SEQUENCE [LARGE SCALE GENOMIC DNA]</scope>
    <source>
        <strain evidence="3 4">OMC1185</strain>
    </source>
</reference>
<dbReference type="PANTHER" id="PTHR48081">
    <property type="entry name" value="AB HYDROLASE SUPERFAMILY PROTEIN C4A8.06C"/>
    <property type="match status" value="1"/>
</dbReference>
<dbReference type="EMBL" id="ML213506">
    <property type="protein sequence ID" value="TFK53950.1"/>
    <property type="molecule type" value="Genomic_DNA"/>
</dbReference>
<dbReference type="OrthoDB" id="2152029at2759"/>
<dbReference type="InterPro" id="IPR013094">
    <property type="entry name" value="AB_hydrolase_3"/>
</dbReference>
<dbReference type="InterPro" id="IPR029058">
    <property type="entry name" value="AB_hydrolase_fold"/>
</dbReference>
<gene>
    <name evidence="3" type="ORF">OE88DRAFT_1717337</name>
</gene>
<dbReference type="SUPFAM" id="SSF53474">
    <property type="entry name" value="alpha/beta-Hydrolases"/>
    <property type="match status" value="1"/>
</dbReference>
<dbReference type="Pfam" id="PF07859">
    <property type="entry name" value="Abhydrolase_3"/>
    <property type="match status" value="1"/>
</dbReference>
<dbReference type="AlphaFoldDB" id="A0A5C3N9D2"/>
<proteinExistence type="predicted"/>
<keyword evidence="1 3" id="KW-0378">Hydrolase</keyword>
<organism evidence="3 4">
    <name type="scientific">Heliocybe sulcata</name>
    <dbReference type="NCBI Taxonomy" id="5364"/>
    <lineage>
        <taxon>Eukaryota</taxon>
        <taxon>Fungi</taxon>
        <taxon>Dikarya</taxon>
        <taxon>Basidiomycota</taxon>
        <taxon>Agaricomycotina</taxon>
        <taxon>Agaricomycetes</taxon>
        <taxon>Gloeophyllales</taxon>
        <taxon>Gloeophyllaceae</taxon>
        <taxon>Heliocybe</taxon>
    </lineage>
</organism>
<protein>
    <submittedName>
        <fullName evidence="3">Alpha/beta-hydrolase</fullName>
    </submittedName>
</protein>
<dbReference type="Gene3D" id="3.40.50.1820">
    <property type="entry name" value="alpha/beta hydrolase"/>
    <property type="match status" value="1"/>
</dbReference>
<dbReference type="Proteomes" id="UP000305948">
    <property type="component" value="Unassembled WGS sequence"/>
</dbReference>
<evidence type="ECO:0000313" key="4">
    <source>
        <dbReference type="Proteomes" id="UP000305948"/>
    </source>
</evidence>
<dbReference type="PANTHER" id="PTHR48081:SF8">
    <property type="entry name" value="ALPHA_BETA HYDROLASE FOLD-3 DOMAIN-CONTAINING PROTEIN-RELATED"/>
    <property type="match status" value="1"/>
</dbReference>
<evidence type="ECO:0000256" key="1">
    <source>
        <dbReference type="ARBA" id="ARBA00022801"/>
    </source>
</evidence>
<dbReference type="GO" id="GO:0016787">
    <property type="term" value="F:hydrolase activity"/>
    <property type="evidence" value="ECO:0007669"/>
    <property type="project" value="UniProtKB-KW"/>
</dbReference>
<evidence type="ECO:0000313" key="3">
    <source>
        <dbReference type="EMBL" id="TFK53950.1"/>
    </source>
</evidence>
<evidence type="ECO:0000259" key="2">
    <source>
        <dbReference type="Pfam" id="PF07859"/>
    </source>
</evidence>